<dbReference type="EMBL" id="JBHSEF010000008">
    <property type="protein sequence ID" value="MFC4353548.1"/>
    <property type="molecule type" value="Genomic_DNA"/>
</dbReference>
<keyword evidence="2" id="KW-1185">Reference proteome</keyword>
<accession>A0ABV8USU7</accession>
<comment type="caution">
    <text evidence="1">The sequence shown here is derived from an EMBL/GenBank/DDBJ whole genome shotgun (WGS) entry which is preliminary data.</text>
</comment>
<dbReference type="Pfam" id="PF07070">
    <property type="entry name" value="Spo0M"/>
    <property type="match status" value="1"/>
</dbReference>
<evidence type="ECO:0000313" key="1">
    <source>
        <dbReference type="EMBL" id="MFC4353548.1"/>
    </source>
</evidence>
<organism evidence="1 2">
    <name type="scientific">Chryseomicrobium palamuruense</name>
    <dbReference type="NCBI Taxonomy" id="682973"/>
    <lineage>
        <taxon>Bacteria</taxon>
        <taxon>Bacillati</taxon>
        <taxon>Bacillota</taxon>
        <taxon>Bacilli</taxon>
        <taxon>Bacillales</taxon>
        <taxon>Caryophanaceae</taxon>
        <taxon>Chryseomicrobium</taxon>
    </lineage>
</organism>
<proteinExistence type="predicted"/>
<dbReference type="PANTHER" id="PTHR40053">
    <property type="entry name" value="SPORULATION-CONTROL PROTEIN SPO0M"/>
    <property type="match status" value="1"/>
</dbReference>
<dbReference type="RefSeq" id="WP_378139040.1">
    <property type="nucleotide sequence ID" value="NZ_JBHSEF010000008.1"/>
</dbReference>
<protein>
    <submittedName>
        <fullName evidence="1">Sporulation protein</fullName>
    </submittedName>
</protein>
<sequence>MHVSIFQKMLASVGIGSAKVDTILSKAVYRAGEMLEGTIKIYGGTSDQQVDAIYLSVYTTYLRESDDRKVTDYAAIHKEKVSERFLITAGGQKDIPFRFTLPFDTPATKGSTRVWIQTGVDIASAKDPTDKDFIQVEPTQIAQHVLQEVERLGFRLRKSECEQASRKYRGIYPFMQEFEYVPMTGEFYGKLDELEIVFLSQTAEKAELLLQIDRKARGFGGFLAEALDQDETYVPLTLTKQHLSSIHDQLYRILKKYS</sequence>
<dbReference type="Proteomes" id="UP001595733">
    <property type="component" value="Unassembled WGS sequence"/>
</dbReference>
<name>A0ABV8USU7_9BACL</name>
<evidence type="ECO:0000313" key="2">
    <source>
        <dbReference type="Proteomes" id="UP001595733"/>
    </source>
</evidence>
<gene>
    <name evidence="1" type="ORF">ACFO0S_00545</name>
</gene>
<dbReference type="InterPro" id="IPR009776">
    <property type="entry name" value="Spore_0_M"/>
</dbReference>
<reference evidence="2" key="1">
    <citation type="journal article" date="2019" name="Int. J. Syst. Evol. Microbiol.">
        <title>The Global Catalogue of Microorganisms (GCM) 10K type strain sequencing project: providing services to taxonomists for standard genome sequencing and annotation.</title>
        <authorList>
            <consortium name="The Broad Institute Genomics Platform"/>
            <consortium name="The Broad Institute Genome Sequencing Center for Infectious Disease"/>
            <person name="Wu L."/>
            <person name="Ma J."/>
        </authorList>
    </citation>
    <scope>NUCLEOTIDE SEQUENCE [LARGE SCALE GENOMIC DNA]</scope>
    <source>
        <strain evidence="2">CCUG 50353</strain>
    </source>
</reference>
<dbReference type="PANTHER" id="PTHR40053:SF1">
    <property type="entry name" value="SPORULATION-CONTROL PROTEIN SPO0M"/>
    <property type="match status" value="1"/>
</dbReference>